<dbReference type="OrthoDB" id="7505503at2"/>
<dbReference type="RefSeq" id="WP_160599972.1">
    <property type="nucleotide sequence ID" value="NZ_WTYU01000001.1"/>
</dbReference>
<proteinExistence type="predicted"/>
<protein>
    <submittedName>
        <fullName evidence="2">Uncharacterized protein</fullName>
    </submittedName>
</protein>
<name>A0A6L7GET1_9SPHN</name>
<dbReference type="Proteomes" id="UP000473531">
    <property type="component" value="Unassembled WGS sequence"/>
</dbReference>
<comment type="caution">
    <text evidence="2">The sequence shown here is derived from an EMBL/GenBank/DDBJ whole genome shotgun (WGS) entry which is preliminary data.</text>
</comment>
<gene>
    <name evidence="2" type="ORF">GRI44_03010</name>
</gene>
<keyword evidence="1" id="KW-0732">Signal</keyword>
<evidence type="ECO:0000256" key="1">
    <source>
        <dbReference type="SAM" id="SignalP"/>
    </source>
</evidence>
<dbReference type="EMBL" id="WTYU01000001">
    <property type="protein sequence ID" value="MXP13724.1"/>
    <property type="molecule type" value="Genomic_DNA"/>
</dbReference>
<feature type="signal peptide" evidence="1">
    <location>
        <begin position="1"/>
        <end position="23"/>
    </location>
</feature>
<feature type="chain" id="PRO_5026836224" evidence="1">
    <location>
        <begin position="24"/>
        <end position="171"/>
    </location>
</feature>
<organism evidence="2 3">
    <name type="scientific">Allopontixanthobacter confluentis</name>
    <dbReference type="NCBI Taxonomy" id="1849021"/>
    <lineage>
        <taxon>Bacteria</taxon>
        <taxon>Pseudomonadati</taxon>
        <taxon>Pseudomonadota</taxon>
        <taxon>Alphaproteobacteria</taxon>
        <taxon>Sphingomonadales</taxon>
        <taxon>Erythrobacteraceae</taxon>
        <taxon>Allopontixanthobacter</taxon>
    </lineage>
</organism>
<dbReference type="PROSITE" id="PS51257">
    <property type="entry name" value="PROKAR_LIPOPROTEIN"/>
    <property type="match status" value="1"/>
</dbReference>
<sequence>MIEHRPYLCLLALATFLSGCASAGDKYPSLAIRDAERVSGTFEAEADMAAPVERAPASADLIARLGQLRADAVKAHGAFMQAAPRATGLVNSARGSGVASDSWAIAQVALADLDSKRSQAALPLGDLDLIYTDAAISFETREEISATRADVIALVSELDAVLNRLRARLPT</sequence>
<evidence type="ECO:0000313" key="2">
    <source>
        <dbReference type="EMBL" id="MXP13724.1"/>
    </source>
</evidence>
<reference evidence="2 3" key="1">
    <citation type="submission" date="2019-12" db="EMBL/GenBank/DDBJ databases">
        <title>Genomic-based taxomic classification of the family Erythrobacteraceae.</title>
        <authorList>
            <person name="Xu L."/>
        </authorList>
    </citation>
    <scope>NUCLEOTIDE SEQUENCE [LARGE SCALE GENOMIC DNA]</scope>
    <source>
        <strain evidence="2 3">KCTC 52259</strain>
    </source>
</reference>
<accession>A0A6L7GET1</accession>
<evidence type="ECO:0000313" key="3">
    <source>
        <dbReference type="Proteomes" id="UP000473531"/>
    </source>
</evidence>
<keyword evidence="3" id="KW-1185">Reference proteome</keyword>
<dbReference type="AlphaFoldDB" id="A0A6L7GET1"/>